<dbReference type="GO" id="GO:0003700">
    <property type="term" value="F:DNA-binding transcription factor activity"/>
    <property type="evidence" value="ECO:0007669"/>
    <property type="project" value="InterPro"/>
</dbReference>
<evidence type="ECO:0000313" key="1">
    <source>
        <dbReference type="EMBL" id="GEP44045.1"/>
    </source>
</evidence>
<name>A0A512MBD4_9BACT</name>
<dbReference type="Gene3D" id="1.10.1740.10">
    <property type="match status" value="1"/>
</dbReference>
<sequence length="198" mass="22921">MSTSRASTLTLDTFCRAHWRRLHAAACQRGCSAVEAEDSVQELFLSLARRGELEDLVTQPAERQASYLFLRMRWLLINRWRDANCLRRAGSAEFLPLDDELMPELRTHATPATEADRPWLAECISVAIDRLRQQTREKTWYEISPDLIHDESEETRTGARRVALHRARKKLRHLVREQMNGSFKDWLVLPVAKTVPDA</sequence>
<dbReference type="GO" id="GO:0006352">
    <property type="term" value="P:DNA-templated transcription initiation"/>
    <property type="evidence" value="ECO:0007669"/>
    <property type="project" value="InterPro"/>
</dbReference>
<dbReference type="InterPro" id="IPR013325">
    <property type="entry name" value="RNA_pol_sigma_r2"/>
</dbReference>
<gene>
    <name evidence="1" type="ORF">BGE01nite_33360</name>
</gene>
<dbReference type="Proteomes" id="UP000321577">
    <property type="component" value="Unassembled WGS sequence"/>
</dbReference>
<dbReference type="AlphaFoldDB" id="A0A512MBD4"/>
<keyword evidence="2" id="KW-1185">Reference proteome</keyword>
<dbReference type="OrthoDB" id="7041663at2"/>
<organism evidence="1 2">
    <name type="scientific">Brevifollis gellanilyticus</name>
    <dbReference type="NCBI Taxonomy" id="748831"/>
    <lineage>
        <taxon>Bacteria</taxon>
        <taxon>Pseudomonadati</taxon>
        <taxon>Verrucomicrobiota</taxon>
        <taxon>Verrucomicrobiia</taxon>
        <taxon>Verrucomicrobiales</taxon>
        <taxon>Verrucomicrobiaceae</taxon>
    </lineage>
</organism>
<protein>
    <recommendedName>
        <fullName evidence="3">RNA polymerase sigma-70 region 2 domain-containing protein</fullName>
    </recommendedName>
</protein>
<dbReference type="RefSeq" id="WP_146851599.1">
    <property type="nucleotide sequence ID" value="NZ_BKAG01000024.1"/>
</dbReference>
<dbReference type="SUPFAM" id="SSF88946">
    <property type="entry name" value="Sigma2 domain of RNA polymerase sigma factors"/>
    <property type="match status" value="1"/>
</dbReference>
<evidence type="ECO:0008006" key="3">
    <source>
        <dbReference type="Google" id="ProtNLM"/>
    </source>
</evidence>
<reference evidence="1 2" key="1">
    <citation type="submission" date="2019-07" db="EMBL/GenBank/DDBJ databases">
        <title>Whole genome shotgun sequence of Brevifollis gellanilyticus NBRC 108608.</title>
        <authorList>
            <person name="Hosoyama A."/>
            <person name="Uohara A."/>
            <person name="Ohji S."/>
            <person name="Ichikawa N."/>
        </authorList>
    </citation>
    <scope>NUCLEOTIDE SEQUENCE [LARGE SCALE GENOMIC DNA]</scope>
    <source>
        <strain evidence="1 2">NBRC 108608</strain>
    </source>
</reference>
<proteinExistence type="predicted"/>
<evidence type="ECO:0000313" key="2">
    <source>
        <dbReference type="Proteomes" id="UP000321577"/>
    </source>
</evidence>
<comment type="caution">
    <text evidence="1">The sequence shown here is derived from an EMBL/GenBank/DDBJ whole genome shotgun (WGS) entry which is preliminary data.</text>
</comment>
<dbReference type="EMBL" id="BKAG01000024">
    <property type="protein sequence ID" value="GEP44045.1"/>
    <property type="molecule type" value="Genomic_DNA"/>
</dbReference>
<accession>A0A512MBD4</accession>